<evidence type="ECO:0000256" key="2">
    <source>
        <dbReference type="ARBA" id="ARBA00010286"/>
    </source>
</evidence>
<dbReference type="Proteomes" id="UP000190774">
    <property type="component" value="Unassembled WGS sequence"/>
</dbReference>
<reference evidence="9" key="1">
    <citation type="submission" date="2017-02" db="EMBL/GenBank/DDBJ databases">
        <authorList>
            <person name="Varghese N."/>
            <person name="Submissions S."/>
        </authorList>
    </citation>
    <scope>NUCLEOTIDE SEQUENCE [LARGE SCALE GENOMIC DNA]</scope>
    <source>
        <strain evidence="9">ATCC 700200</strain>
    </source>
</reference>
<dbReference type="InterPro" id="IPR004722">
    <property type="entry name" value="DHOase"/>
</dbReference>
<dbReference type="OrthoDB" id="9765462at2"/>
<feature type="binding site" evidence="6">
    <location>
        <position position="280"/>
    </location>
    <ligand>
        <name>substrate</name>
    </ligand>
</feature>
<comment type="similarity">
    <text evidence="2 6">Belongs to the metallo-dependent hydrolases superfamily. DHOase family. Class I DHOase subfamily.</text>
</comment>
<dbReference type="HAMAP" id="MF_00220_B">
    <property type="entry name" value="PyrC_classI_B"/>
    <property type="match status" value="1"/>
</dbReference>
<protein>
    <recommendedName>
        <fullName evidence="6">Dihydroorotase</fullName>
        <shortName evidence="6">DHOase</shortName>
        <ecNumber evidence="6">3.5.2.3</ecNumber>
    </recommendedName>
</protein>
<dbReference type="UniPathway" id="UPA00070">
    <property type="reaction ID" value="UER00117"/>
</dbReference>
<feature type="binding site" evidence="6">
    <location>
        <position position="154"/>
    </location>
    <ligand>
        <name>Zn(2+)</name>
        <dbReference type="ChEBI" id="CHEBI:29105"/>
        <label>2</label>
    </ligand>
</feature>
<evidence type="ECO:0000313" key="9">
    <source>
        <dbReference type="Proteomes" id="UP000190774"/>
    </source>
</evidence>
<feature type="binding site" evidence="6">
    <location>
        <begin position="325"/>
        <end position="326"/>
    </location>
    <ligand>
        <name>substrate</name>
    </ligand>
</feature>
<dbReference type="EC" id="3.5.2.3" evidence="6"/>
<dbReference type="CDD" id="cd01317">
    <property type="entry name" value="DHOase_IIa"/>
    <property type="match status" value="1"/>
</dbReference>
<name>A0A1T4WFU1_9BACT</name>
<keyword evidence="9" id="KW-1185">Reference proteome</keyword>
<dbReference type="InterPro" id="IPR011059">
    <property type="entry name" value="Metal-dep_hydrolase_composite"/>
</dbReference>
<dbReference type="PANTHER" id="PTHR43668:SF2">
    <property type="entry name" value="ALLANTOINASE"/>
    <property type="match status" value="1"/>
</dbReference>
<evidence type="ECO:0000256" key="6">
    <source>
        <dbReference type="HAMAP-Rule" id="MF_00220"/>
    </source>
</evidence>
<dbReference type="GO" id="GO:0004151">
    <property type="term" value="F:dihydroorotase activity"/>
    <property type="evidence" value="ECO:0007669"/>
    <property type="project" value="UniProtKB-UniRule"/>
</dbReference>
<dbReference type="SUPFAM" id="SSF51556">
    <property type="entry name" value="Metallo-dependent hydrolases"/>
    <property type="match status" value="1"/>
</dbReference>
<dbReference type="PROSITE" id="PS00483">
    <property type="entry name" value="DIHYDROOROTASE_2"/>
    <property type="match status" value="1"/>
</dbReference>
<dbReference type="GO" id="GO:0004038">
    <property type="term" value="F:allantoinase activity"/>
    <property type="evidence" value="ECO:0007669"/>
    <property type="project" value="TreeGrafter"/>
</dbReference>
<feature type="binding site" evidence="6">
    <location>
        <position position="307"/>
    </location>
    <ligand>
        <name>Zn(2+)</name>
        <dbReference type="ChEBI" id="CHEBI:29105"/>
        <label>1</label>
    </ligand>
</feature>
<keyword evidence="3 6" id="KW-0479">Metal-binding</keyword>
<dbReference type="InterPro" id="IPR032466">
    <property type="entry name" value="Metal_Hydrolase"/>
</dbReference>
<feature type="binding site" evidence="6">
    <location>
        <position position="311"/>
    </location>
    <ligand>
        <name>substrate</name>
    </ligand>
</feature>
<dbReference type="PANTHER" id="PTHR43668">
    <property type="entry name" value="ALLANTOINASE"/>
    <property type="match status" value="1"/>
</dbReference>
<feature type="binding site" evidence="6">
    <location>
        <position position="61"/>
    </location>
    <ligand>
        <name>Zn(2+)</name>
        <dbReference type="ChEBI" id="CHEBI:29105"/>
        <label>1</label>
    </ligand>
</feature>
<dbReference type="RefSeq" id="WP_078811373.1">
    <property type="nucleotide sequence ID" value="NZ_FUYE01000001.1"/>
</dbReference>
<feature type="binding site" evidence="6">
    <location>
        <position position="63"/>
    </location>
    <ligand>
        <name>Zn(2+)</name>
        <dbReference type="ChEBI" id="CHEBI:29105"/>
        <label>1</label>
    </ligand>
</feature>
<feature type="active site" evidence="6">
    <location>
        <position position="307"/>
    </location>
</feature>
<dbReference type="GO" id="GO:0044205">
    <property type="term" value="P:'de novo' UMP biosynthetic process"/>
    <property type="evidence" value="ECO:0007669"/>
    <property type="project" value="UniProtKB-UniRule"/>
</dbReference>
<evidence type="ECO:0000259" key="7">
    <source>
        <dbReference type="Pfam" id="PF12890"/>
    </source>
</evidence>
<sequence length="426" mass="46887">MKRLYRHAQIAAEDSLQLMRGDVLVEGDRILGVAESITGVSDVEEIDCTGRILMPAMFDIHVHAREPGQEDKENIATCAEAAINGGVTGFVMMPNTNPAIDNAGIVRTVLESARRTRIGAGIYLAGAITKGRKGEELAGIAGMKAAGAVMLTDDGYAVDNPQVLRRAMEYARDFDIPLASHCEVKELSGKGSMHEGKVSYSLGLRGIPAISEEICISRDIRLAEYTGVHLNIQHVTTAEGMGTIKRAKDRGIRVTCEIAPHHLMFNHEDIGDYDTNFKMNPPLRTPEDNAALLQGLKDGWFDVIATDHAPHTPFEKNQDFASAPFGITGLETALPSLYDHYISKGILDWSLIVKRYSAEPRRLMKLDPVPVKEGGIAEFILFNPSRSTTFTPEFMKSKSRNTPFINQTLQGLVERVIYRGQELLVR</sequence>
<dbReference type="InterPro" id="IPR002195">
    <property type="entry name" value="Dihydroorotase_CS"/>
</dbReference>
<dbReference type="Gene3D" id="2.30.40.10">
    <property type="entry name" value="Urease, subunit C, domain 1"/>
    <property type="match status" value="1"/>
</dbReference>
<dbReference type="InterPro" id="IPR024403">
    <property type="entry name" value="DHOase_cat"/>
</dbReference>
<evidence type="ECO:0000256" key="4">
    <source>
        <dbReference type="ARBA" id="ARBA00022801"/>
    </source>
</evidence>
<feature type="binding site" evidence="6">
    <location>
        <position position="234"/>
    </location>
    <ligand>
        <name>Zn(2+)</name>
        <dbReference type="ChEBI" id="CHEBI:29105"/>
        <label>2</label>
    </ligand>
</feature>
<organism evidence="8 9">
    <name type="scientific">Prosthecobacter debontii</name>
    <dbReference type="NCBI Taxonomy" id="48467"/>
    <lineage>
        <taxon>Bacteria</taxon>
        <taxon>Pseudomonadati</taxon>
        <taxon>Verrucomicrobiota</taxon>
        <taxon>Verrucomicrobiia</taxon>
        <taxon>Verrucomicrobiales</taxon>
        <taxon>Verrucomicrobiaceae</taxon>
        <taxon>Prosthecobacter</taxon>
    </lineage>
</organism>
<feature type="binding site" evidence="6">
    <location>
        <begin position="63"/>
        <end position="65"/>
    </location>
    <ligand>
        <name>substrate</name>
    </ligand>
</feature>
<feature type="binding site" evidence="6">
    <location>
        <position position="181"/>
    </location>
    <ligand>
        <name>Zn(2+)</name>
        <dbReference type="ChEBI" id="CHEBI:29105"/>
        <label>2</label>
    </ligand>
</feature>
<dbReference type="STRING" id="48467.SAMN02745166_00131"/>
<comment type="function">
    <text evidence="1 6">Catalyzes the reversible cyclization of carbamoyl aspartate to dihydroorotate.</text>
</comment>
<feature type="binding site" evidence="6">
    <location>
        <position position="95"/>
    </location>
    <ligand>
        <name>substrate</name>
    </ligand>
</feature>
<comment type="cofactor">
    <cofactor evidence="6">
        <name>Zn(2+)</name>
        <dbReference type="ChEBI" id="CHEBI:29105"/>
    </cofactor>
    <text evidence="6">Binds 2 Zn(2+) ions per subunit.</text>
</comment>
<evidence type="ECO:0000256" key="1">
    <source>
        <dbReference type="ARBA" id="ARBA00002368"/>
    </source>
</evidence>
<dbReference type="SUPFAM" id="SSF51338">
    <property type="entry name" value="Composite domain of metallo-dependent hydrolases"/>
    <property type="match status" value="1"/>
</dbReference>
<accession>A0A1T4WFU1</accession>
<keyword evidence="4 6" id="KW-0378">Hydrolase</keyword>
<dbReference type="GO" id="GO:0006145">
    <property type="term" value="P:purine nucleobase catabolic process"/>
    <property type="evidence" value="ECO:0007669"/>
    <property type="project" value="TreeGrafter"/>
</dbReference>
<dbReference type="EMBL" id="FUYE01000001">
    <property type="protein sequence ID" value="SKA76160.1"/>
    <property type="molecule type" value="Genomic_DNA"/>
</dbReference>
<keyword evidence="5 6" id="KW-0665">Pyrimidine biosynthesis</keyword>
<dbReference type="GO" id="GO:0008270">
    <property type="term" value="F:zinc ion binding"/>
    <property type="evidence" value="ECO:0007669"/>
    <property type="project" value="UniProtKB-UniRule"/>
</dbReference>
<proteinExistence type="inferred from homology"/>
<dbReference type="NCBIfam" id="TIGR00857">
    <property type="entry name" value="pyrC_multi"/>
    <property type="match status" value="1"/>
</dbReference>
<feature type="binding site" evidence="6">
    <location>
        <position position="154"/>
    </location>
    <ligand>
        <name>Zn(2+)</name>
        <dbReference type="ChEBI" id="CHEBI:29105"/>
        <label>1</label>
    </ligand>
</feature>
<keyword evidence="6" id="KW-0862">Zinc</keyword>
<feature type="domain" description="Dihydroorotase catalytic" evidence="7">
    <location>
        <begin position="50"/>
        <end position="239"/>
    </location>
</feature>
<dbReference type="GO" id="GO:0005737">
    <property type="term" value="C:cytoplasm"/>
    <property type="evidence" value="ECO:0007669"/>
    <property type="project" value="TreeGrafter"/>
</dbReference>
<comment type="pathway">
    <text evidence="6">Pyrimidine metabolism; UMP biosynthesis via de novo pathway; (S)-dihydroorotate from bicarbonate: step 3/3.</text>
</comment>
<evidence type="ECO:0000313" key="8">
    <source>
        <dbReference type="EMBL" id="SKA76160.1"/>
    </source>
</evidence>
<dbReference type="Gene3D" id="3.20.20.140">
    <property type="entry name" value="Metal-dependent hydrolases"/>
    <property type="match status" value="1"/>
</dbReference>
<dbReference type="InterPro" id="IPR050138">
    <property type="entry name" value="DHOase/Allantoinase_Hydrolase"/>
</dbReference>
<evidence type="ECO:0000256" key="5">
    <source>
        <dbReference type="ARBA" id="ARBA00022975"/>
    </source>
</evidence>
<comment type="catalytic activity">
    <reaction evidence="6">
        <text>(S)-dihydroorotate + H2O = N-carbamoyl-L-aspartate + H(+)</text>
        <dbReference type="Rhea" id="RHEA:24296"/>
        <dbReference type="ChEBI" id="CHEBI:15377"/>
        <dbReference type="ChEBI" id="CHEBI:15378"/>
        <dbReference type="ChEBI" id="CHEBI:30864"/>
        <dbReference type="ChEBI" id="CHEBI:32814"/>
        <dbReference type="EC" id="3.5.2.3"/>
    </reaction>
</comment>
<dbReference type="AlphaFoldDB" id="A0A1T4WFU1"/>
<evidence type="ECO:0000256" key="3">
    <source>
        <dbReference type="ARBA" id="ARBA00022723"/>
    </source>
</evidence>
<dbReference type="Pfam" id="PF12890">
    <property type="entry name" value="DHOase"/>
    <property type="match status" value="1"/>
</dbReference>
<gene>
    <name evidence="6" type="primary">pyrC</name>
    <name evidence="8" type="ORF">SAMN02745166_00131</name>
</gene>